<evidence type="ECO:0000256" key="1">
    <source>
        <dbReference type="SAM" id="SignalP"/>
    </source>
</evidence>
<keyword evidence="4" id="KW-1185">Reference proteome</keyword>
<keyword evidence="1" id="KW-0732">Signal</keyword>
<protein>
    <submittedName>
        <fullName evidence="3">PorT family protein</fullName>
    </submittedName>
</protein>
<feature type="chain" id="PRO_5045604381" evidence="1">
    <location>
        <begin position="19"/>
        <end position="190"/>
    </location>
</feature>
<organism evidence="3 4">
    <name type="scientific">Paralabilibaculum antarcticum</name>
    <dbReference type="NCBI Taxonomy" id="2912572"/>
    <lineage>
        <taxon>Bacteria</taxon>
        <taxon>Pseudomonadati</taxon>
        <taxon>Bacteroidota</taxon>
        <taxon>Bacteroidia</taxon>
        <taxon>Marinilabiliales</taxon>
        <taxon>Marinifilaceae</taxon>
        <taxon>Paralabilibaculum</taxon>
    </lineage>
</organism>
<comment type="caution">
    <text evidence="3">The sequence shown here is derived from an EMBL/GenBank/DDBJ whole genome shotgun (WGS) entry which is preliminary data.</text>
</comment>
<proteinExistence type="predicted"/>
<dbReference type="Proteomes" id="UP001528920">
    <property type="component" value="Unassembled WGS sequence"/>
</dbReference>
<evidence type="ECO:0000313" key="3">
    <source>
        <dbReference type="EMBL" id="MDE5416541.1"/>
    </source>
</evidence>
<reference evidence="3 4" key="1">
    <citation type="submission" date="2022-01" db="EMBL/GenBank/DDBJ databases">
        <title>Labilibaculum sp. nov, a marine bacterium isolated from Antarctica.</title>
        <authorList>
            <person name="Dai W."/>
        </authorList>
    </citation>
    <scope>NUCLEOTIDE SEQUENCE [LARGE SCALE GENOMIC DNA]</scope>
    <source>
        <strain evidence="3 4">DW002</strain>
    </source>
</reference>
<evidence type="ECO:0000259" key="2">
    <source>
        <dbReference type="Pfam" id="PF13568"/>
    </source>
</evidence>
<dbReference type="InterPro" id="IPR011250">
    <property type="entry name" value="OMP/PagP_B-barrel"/>
</dbReference>
<gene>
    <name evidence="3" type="ORF">L3049_00875</name>
</gene>
<sequence>MKYLTILLLLISPFFCNAQDFKFGLKSGLNLSTYRGENDGGQYKLSGYAGVFSNYEINQNIEVQTELVYARIGHRDTINDTKIKTSLGYLQIPILLKITLNNYEQFKLIIGPQISYLLDSNITIDGDSDTDKSNFEELDYGATVGMEYQLSEQFSIDVRYYLGLSDFYNQSEIKSSAKNSAFSLGLAFRF</sequence>
<accession>A0ABT5VM88</accession>
<dbReference type="EMBL" id="JAKJSC010000001">
    <property type="protein sequence ID" value="MDE5416541.1"/>
    <property type="molecule type" value="Genomic_DNA"/>
</dbReference>
<feature type="signal peptide" evidence="1">
    <location>
        <begin position="1"/>
        <end position="18"/>
    </location>
</feature>
<dbReference type="Gene3D" id="2.40.160.20">
    <property type="match status" value="1"/>
</dbReference>
<dbReference type="RefSeq" id="WP_275107883.1">
    <property type="nucleotide sequence ID" value="NZ_JAKJSC010000001.1"/>
</dbReference>
<evidence type="ECO:0000313" key="4">
    <source>
        <dbReference type="Proteomes" id="UP001528920"/>
    </source>
</evidence>
<name>A0ABT5VM88_9BACT</name>
<dbReference type="InterPro" id="IPR025665">
    <property type="entry name" value="Beta-barrel_OMP_2"/>
</dbReference>
<dbReference type="Pfam" id="PF13568">
    <property type="entry name" value="OMP_b-brl_2"/>
    <property type="match status" value="1"/>
</dbReference>
<dbReference type="SUPFAM" id="SSF56925">
    <property type="entry name" value="OMPA-like"/>
    <property type="match status" value="1"/>
</dbReference>
<feature type="domain" description="Outer membrane protein beta-barrel" evidence="2">
    <location>
        <begin position="17"/>
        <end position="168"/>
    </location>
</feature>